<name>A0A842IFC8_9RHOB</name>
<dbReference type="AlphaFoldDB" id="A0A842IFC8"/>
<evidence type="ECO:0008006" key="4">
    <source>
        <dbReference type="Google" id="ProtNLM"/>
    </source>
</evidence>
<evidence type="ECO:0000256" key="1">
    <source>
        <dbReference type="SAM" id="Phobius"/>
    </source>
</evidence>
<protein>
    <recommendedName>
        <fullName evidence="4">YcxB-like protein</fullName>
    </recommendedName>
</protein>
<evidence type="ECO:0000313" key="2">
    <source>
        <dbReference type="EMBL" id="MBC2837524.1"/>
    </source>
</evidence>
<reference evidence="2 3" key="1">
    <citation type="journal article" date="2017" name="Int. J. Syst. Evol. Microbiol.">
        <title>Gemmobacter straminiformis sp. nov., isolated from an artificial fountain.</title>
        <authorList>
            <person name="Kang J.Y."/>
            <person name="Kim M.J."/>
            <person name="Chun J."/>
            <person name="Son K.P."/>
            <person name="Jahng K.Y."/>
        </authorList>
    </citation>
    <scope>NUCLEOTIDE SEQUENCE [LARGE SCALE GENOMIC DNA]</scope>
    <source>
        <strain evidence="2 3">CAM-8</strain>
    </source>
</reference>
<feature type="transmembrane region" description="Helical" evidence="1">
    <location>
        <begin position="48"/>
        <end position="69"/>
    </location>
</feature>
<proteinExistence type="predicted"/>
<keyword evidence="3" id="KW-1185">Reference proteome</keyword>
<dbReference type="EMBL" id="JACLQD010000007">
    <property type="protein sequence ID" value="MBC2837524.1"/>
    <property type="molecule type" value="Genomic_DNA"/>
</dbReference>
<dbReference type="RefSeq" id="WP_185799139.1">
    <property type="nucleotide sequence ID" value="NZ_JACLQD010000007.1"/>
</dbReference>
<keyword evidence="1" id="KW-0472">Membrane</keyword>
<feature type="transmembrane region" description="Helical" evidence="1">
    <location>
        <begin position="75"/>
        <end position="95"/>
    </location>
</feature>
<gene>
    <name evidence="2" type="ORF">H7F16_18545</name>
</gene>
<keyword evidence="1" id="KW-1133">Transmembrane helix</keyword>
<comment type="caution">
    <text evidence="2">The sequence shown here is derived from an EMBL/GenBank/DDBJ whole genome shotgun (WGS) entry which is preliminary data.</text>
</comment>
<keyword evidence="1" id="KW-0812">Transmembrane</keyword>
<dbReference type="Proteomes" id="UP000555411">
    <property type="component" value="Unassembled WGS sequence"/>
</dbReference>
<accession>A0A842IFC8</accession>
<organism evidence="2 3">
    <name type="scientific">Paragemmobacter straminiformis</name>
    <dbReference type="NCBI Taxonomy" id="2045119"/>
    <lineage>
        <taxon>Bacteria</taxon>
        <taxon>Pseudomonadati</taxon>
        <taxon>Pseudomonadota</taxon>
        <taxon>Alphaproteobacteria</taxon>
        <taxon>Rhodobacterales</taxon>
        <taxon>Paracoccaceae</taxon>
        <taxon>Paragemmobacter</taxon>
    </lineage>
</organism>
<evidence type="ECO:0000313" key="3">
    <source>
        <dbReference type="Proteomes" id="UP000555411"/>
    </source>
</evidence>
<sequence>MMTATVDAETEPSVAKRAPDTVLTYLLTPADARAWERLNPAARKRNRAGLGISLMVGISLLVTVTRHLPDWLSRLHSNAIALVILLAPFGAMMLAHRRDLARRSAERVASEVEVTLEVWPRRLVETRADGRKPLALGAEALRDVIETESHVFLHSRSGTIIVPARAFADGKAKDAFAGYWEGFAD</sequence>